<dbReference type="PROSITE" id="PS51186">
    <property type="entry name" value="GNAT"/>
    <property type="match status" value="1"/>
</dbReference>
<dbReference type="GO" id="GO:0016747">
    <property type="term" value="F:acyltransferase activity, transferring groups other than amino-acyl groups"/>
    <property type="evidence" value="ECO:0007669"/>
    <property type="project" value="InterPro"/>
</dbReference>
<dbReference type="PANTHER" id="PTHR43877:SF2">
    <property type="entry name" value="AMINOALKYLPHOSPHONATE N-ACETYLTRANSFERASE-RELATED"/>
    <property type="match status" value="1"/>
</dbReference>
<dbReference type="PANTHER" id="PTHR43877">
    <property type="entry name" value="AMINOALKYLPHOSPHONATE N-ACETYLTRANSFERASE-RELATED-RELATED"/>
    <property type="match status" value="1"/>
</dbReference>
<reference evidence="4 5" key="1">
    <citation type="submission" date="2015-01" db="EMBL/GenBank/DDBJ databases">
        <title>Genome sequence of the beneficial rhizobacterium Pseudomonas fluorescens 2-79.</title>
        <authorList>
            <person name="Thuermer A."/>
            <person name="Daniel R."/>
        </authorList>
    </citation>
    <scope>NUCLEOTIDE SEQUENCE [LARGE SCALE GENOMIC DNA]</scope>
    <source>
        <strain evidence="4 5">2-79</strain>
    </source>
</reference>
<organism evidence="4 5">
    <name type="scientific">Pseudomonas fluorescens</name>
    <dbReference type="NCBI Taxonomy" id="294"/>
    <lineage>
        <taxon>Bacteria</taxon>
        <taxon>Pseudomonadati</taxon>
        <taxon>Pseudomonadota</taxon>
        <taxon>Gammaproteobacteria</taxon>
        <taxon>Pseudomonadales</taxon>
        <taxon>Pseudomonadaceae</taxon>
        <taxon>Pseudomonas</taxon>
    </lineage>
</organism>
<dbReference type="Pfam" id="PF00583">
    <property type="entry name" value="Acetyltransf_1"/>
    <property type="match status" value="1"/>
</dbReference>
<keyword evidence="1 4" id="KW-0808">Transferase</keyword>
<dbReference type="Proteomes" id="UP000032210">
    <property type="component" value="Unassembled WGS sequence"/>
</dbReference>
<evidence type="ECO:0000313" key="5">
    <source>
        <dbReference type="Proteomes" id="UP000032210"/>
    </source>
</evidence>
<evidence type="ECO:0000313" key="4">
    <source>
        <dbReference type="EMBL" id="KIR21742.1"/>
    </source>
</evidence>
<proteinExistence type="predicted"/>
<dbReference type="SUPFAM" id="SSF55729">
    <property type="entry name" value="Acyl-CoA N-acyltransferases (Nat)"/>
    <property type="match status" value="1"/>
</dbReference>
<comment type="caution">
    <text evidence="4">The sequence shown here is derived from an EMBL/GenBank/DDBJ whole genome shotgun (WGS) entry which is preliminary data.</text>
</comment>
<dbReference type="RefSeq" id="WP_043049143.1">
    <property type="nucleotide sequence ID" value="NZ_JXCQ01000021.1"/>
</dbReference>
<feature type="domain" description="N-acetyltransferase" evidence="3">
    <location>
        <begin position="5"/>
        <end position="154"/>
    </location>
</feature>
<dbReference type="AlphaFoldDB" id="A0A0D0RQF8"/>
<keyword evidence="2" id="KW-0012">Acyltransferase</keyword>
<evidence type="ECO:0000256" key="2">
    <source>
        <dbReference type="ARBA" id="ARBA00023315"/>
    </source>
</evidence>
<accession>A0A0D0RQF8</accession>
<dbReference type="PATRIC" id="fig|294.125.peg.2853"/>
<name>A0A0D0RQF8_PSEFL</name>
<dbReference type="CDD" id="cd04301">
    <property type="entry name" value="NAT_SF"/>
    <property type="match status" value="1"/>
</dbReference>
<evidence type="ECO:0000259" key="3">
    <source>
        <dbReference type="PROSITE" id="PS51186"/>
    </source>
</evidence>
<dbReference type="EMBL" id="JXCQ01000021">
    <property type="protein sequence ID" value="KIR21742.1"/>
    <property type="molecule type" value="Genomic_DNA"/>
</dbReference>
<dbReference type="Gene3D" id="3.40.630.30">
    <property type="match status" value="1"/>
</dbReference>
<dbReference type="InterPro" id="IPR016181">
    <property type="entry name" value="Acyl_CoA_acyltransferase"/>
</dbReference>
<protein>
    <submittedName>
        <fullName evidence="4">Acetyltransferase (GNAT) family protein</fullName>
    </submittedName>
</protein>
<dbReference type="InterPro" id="IPR050832">
    <property type="entry name" value="Bact_Acetyltransf"/>
</dbReference>
<sequence>MSAAIITRHASLDDAAAIAPLLDKYREFYGEASDLARSLAFIQQRFFLGESIIIVAQVNNEVIGFTQLFPSFSSVTLERLWILNDLYVEASKRRAGVGLALLNAAKAFAQTTGAKQLFIEGADDNPKARNLYTRFGFIENTAYHYYHLPLKPIQG</sequence>
<evidence type="ECO:0000256" key="1">
    <source>
        <dbReference type="ARBA" id="ARBA00022679"/>
    </source>
</evidence>
<dbReference type="InterPro" id="IPR000182">
    <property type="entry name" value="GNAT_dom"/>
</dbReference>
<gene>
    <name evidence="4" type="ORF">PFLU3_27780</name>
</gene>